<dbReference type="EMBL" id="SMKI01000312">
    <property type="protein sequence ID" value="TDC70279.1"/>
    <property type="molecule type" value="Genomic_DNA"/>
</dbReference>
<dbReference type="Proteomes" id="UP000295345">
    <property type="component" value="Unassembled WGS sequence"/>
</dbReference>
<dbReference type="Gene3D" id="3.40.50.150">
    <property type="entry name" value="Vaccinia Virus protein VP39"/>
    <property type="match status" value="1"/>
</dbReference>
<proteinExistence type="inferred from homology"/>
<protein>
    <recommendedName>
        <fullName evidence="1">DNA (cytosine-5-)-methyltransferase</fullName>
        <ecNumber evidence="1">2.1.1.37</ecNumber>
    </recommendedName>
</protein>
<dbReference type="Gene3D" id="3.90.120.10">
    <property type="entry name" value="DNA Methylase, subunit A, domain 2"/>
    <property type="match status" value="1"/>
</dbReference>
<evidence type="ECO:0000256" key="4">
    <source>
        <dbReference type="ARBA" id="ARBA00022691"/>
    </source>
</evidence>
<organism evidence="7 8">
    <name type="scientific">Streptomyces hainanensis</name>
    <dbReference type="NCBI Taxonomy" id="402648"/>
    <lineage>
        <taxon>Bacteria</taxon>
        <taxon>Bacillati</taxon>
        <taxon>Actinomycetota</taxon>
        <taxon>Actinomycetes</taxon>
        <taxon>Kitasatosporales</taxon>
        <taxon>Streptomycetaceae</taxon>
        <taxon>Streptomyces</taxon>
    </lineage>
</organism>
<feature type="active site" evidence="6">
    <location>
        <position position="69"/>
    </location>
</feature>
<keyword evidence="3 6" id="KW-0808">Transferase</keyword>
<dbReference type="PROSITE" id="PS00094">
    <property type="entry name" value="C5_MTASE_1"/>
    <property type="match status" value="1"/>
</dbReference>
<dbReference type="GO" id="GO:0003886">
    <property type="term" value="F:DNA (cytosine-5-)-methyltransferase activity"/>
    <property type="evidence" value="ECO:0007669"/>
    <property type="project" value="UniProtKB-EC"/>
</dbReference>
<dbReference type="InterPro" id="IPR018117">
    <property type="entry name" value="C5_DNA_meth_AS"/>
</dbReference>
<dbReference type="InterPro" id="IPR050390">
    <property type="entry name" value="C5-Methyltransferase"/>
</dbReference>
<dbReference type="GO" id="GO:0044027">
    <property type="term" value="P:negative regulation of gene expression via chromosomal CpG island methylation"/>
    <property type="evidence" value="ECO:0007669"/>
    <property type="project" value="TreeGrafter"/>
</dbReference>
<dbReference type="SUPFAM" id="SSF53335">
    <property type="entry name" value="S-adenosyl-L-methionine-dependent methyltransferases"/>
    <property type="match status" value="1"/>
</dbReference>
<dbReference type="GO" id="GO:0009307">
    <property type="term" value="P:DNA restriction-modification system"/>
    <property type="evidence" value="ECO:0007669"/>
    <property type="project" value="UniProtKB-KW"/>
</dbReference>
<dbReference type="InterPro" id="IPR001525">
    <property type="entry name" value="C5_MeTfrase"/>
</dbReference>
<dbReference type="GO" id="GO:0032259">
    <property type="term" value="P:methylation"/>
    <property type="evidence" value="ECO:0007669"/>
    <property type="project" value="UniProtKB-KW"/>
</dbReference>
<evidence type="ECO:0000256" key="5">
    <source>
        <dbReference type="ARBA" id="ARBA00022747"/>
    </source>
</evidence>
<dbReference type="PANTHER" id="PTHR10629">
    <property type="entry name" value="CYTOSINE-SPECIFIC METHYLTRANSFERASE"/>
    <property type="match status" value="1"/>
</dbReference>
<dbReference type="PROSITE" id="PS51679">
    <property type="entry name" value="SAM_MT_C5"/>
    <property type="match status" value="1"/>
</dbReference>
<dbReference type="PANTHER" id="PTHR10629:SF52">
    <property type="entry name" value="DNA (CYTOSINE-5)-METHYLTRANSFERASE 1"/>
    <property type="match status" value="1"/>
</dbReference>
<keyword evidence="4 6" id="KW-0949">S-adenosyl-L-methionine</keyword>
<evidence type="ECO:0000256" key="3">
    <source>
        <dbReference type="ARBA" id="ARBA00022679"/>
    </source>
</evidence>
<gene>
    <name evidence="7" type="ORF">E1283_24945</name>
</gene>
<accession>A0A4R4T7H1</accession>
<reference evidence="7 8" key="1">
    <citation type="submission" date="2019-03" db="EMBL/GenBank/DDBJ databases">
        <title>Draft genome sequences of novel Actinobacteria.</title>
        <authorList>
            <person name="Sahin N."/>
            <person name="Ay H."/>
            <person name="Saygin H."/>
        </authorList>
    </citation>
    <scope>NUCLEOTIDE SEQUENCE [LARGE SCALE GENOMIC DNA]</scope>
    <source>
        <strain evidence="7 8">DSM 41900</strain>
    </source>
</reference>
<dbReference type="RefSeq" id="WP_132820391.1">
    <property type="nucleotide sequence ID" value="NZ_SMKI01000312.1"/>
</dbReference>
<dbReference type="EC" id="2.1.1.37" evidence="1"/>
<evidence type="ECO:0000256" key="2">
    <source>
        <dbReference type="ARBA" id="ARBA00022603"/>
    </source>
</evidence>
<comment type="caution">
    <text evidence="7">The sequence shown here is derived from an EMBL/GenBank/DDBJ whole genome shotgun (WGS) entry which is preliminary data.</text>
</comment>
<dbReference type="Pfam" id="PF00145">
    <property type="entry name" value="DNA_methylase"/>
    <property type="match status" value="3"/>
</dbReference>
<keyword evidence="5" id="KW-0680">Restriction system</keyword>
<name>A0A4R4T7H1_9ACTN</name>
<sequence length="373" mass="40058">MILDLFAGPGGWSTGLAALGYRDVGLEEDAAACATRAAARHLTIRTDVTAYPTWPFTDKVSGLIVSPPCQAWSTAGKQLGLRDRQHVHQAVADLAAGHDTRERLLTACADPRSLLAAEPMRYLAALKRHGRPDWVVMEEVPAVVQLWKQYAHILWTWGFSTWSGVLNAADFGVAQTRRRAILIASRTRPAVPPEPTHAEHAEPAALFGHRRARWVSMAEALGWETTGGPGSSAFAGGAAALPAGTVPSHTSSGTLRPGATAIPRVDVRWALRSNNQAHAAVRHLDQPASTLFFGSRVNECAWISTTSPDGPTQPPHIAITAAEAGVLQSFPHDYPWQGTKGEQFNQIGNAVPPLLARHLLSPHLTRDDFALAA</sequence>
<evidence type="ECO:0000256" key="1">
    <source>
        <dbReference type="ARBA" id="ARBA00011975"/>
    </source>
</evidence>
<evidence type="ECO:0000313" key="8">
    <source>
        <dbReference type="Proteomes" id="UP000295345"/>
    </source>
</evidence>
<dbReference type="InterPro" id="IPR029063">
    <property type="entry name" value="SAM-dependent_MTases_sf"/>
</dbReference>
<dbReference type="PRINTS" id="PR00105">
    <property type="entry name" value="C5METTRFRASE"/>
</dbReference>
<comment type="similarity">
    <text evidence="6">Belongs to the class I-like SAM-binding methyltransferase superfamily. C5-methyltransferase family.</text>
</comment>
<keyword evidence="8" id="KW-1185">Reference proteome</keyword>
<dbReference type="AlphaFoldDB" id="A0A4R4T7H1"/>
<keyword evidence="2 6" id="KW-0489">Methyltransferase</keyword>
<evidence type="ECO:0000313" key="7">
    <source>
        <dbReference type="EMBL" id="TDC70279.1"/>
    </source>
</evidence>
<dbReference type="GO" id="GO:0003677">
    <property type="term" value="F:DNA binding"/>
    <property type="evidence" value="ECO:0007669"/>
    <property type="project" value="TreeGrafter"/>
</dbReference>
<dbReference type="OrthoDB" id="9813719at2"/>
<evidence type="ECO:0000256" key="6">
    <source>
        <dbReference type="PROSITE-ProRule" id="PRU01016"/>
    </source>
</evidence>